<evidence type="ECO:0000313" key="3">
    <source>
        <dbReference type="EMBL" id="KAJ5727711.1"/>
    </source>
</evidence>
<dbReference type="EMBL" id="JAQJAN010000006">
    <property type="protein sequence ID" value="KAJ5727711.1"/>
    <property type="molecule type" value="Genomic_DNA"/>
</dbReference>
<evidence type="ECO:0000259" key="2">
    <source>
        <dbReference type="SMART" id="SM01140"/>
    </source>
</evidence>
<feature type="region of interest" description="Disordered" evidence="1">
    <location>
        <begin position="1"/>
        <end position="331"/>
    </location>
</feature>
<keyword evidence="4" id="KW-1185">Reference proteome</keyword>
<dbReference type="GO" id="GO:0031267">
    <property type="term" value="F:small GTPase binding"/>
    <property type="evidence" value="ECO:0007669"/>
    <property type="project" value="InterPro"/>
</dbReference>
<dbReference type="GO" id="GO:0043332">
    <property type="term" value="C:mating projection tip"/>
    <property type="evidence" value="ECO:0007669"/>
    <property type="project" value="TreeGrafter"/>
</dbReference>
<name>A0AAD6HNN6_9EURO</name>
<feature type="region of interest" description="Disordered" evidence="1">
    <location>
        <begin position="374"/>
        <end position="477"/>
    </location>
</feature>
<dbReference type="Gene3D" id="1.25.10.10">
    <property type="entry name" value="Leucine-rich Repeat Variant"/>
    <property type="match status" value="1"/>
</dbReference>
<dbReference type="GO" id="GO:0032153">
    <property type="term" value="C:cell division site"/>
    <property type="evidence" value="ECO:0007669"/>
    <property type="project" value="TreeGrafter"/>
</dbReference>
<feature type="compositionally biased region" description="Basic and acidic residues" evidence="1">
    <location>
        <begin position="406"/>
        <end position="426"/>
    </location>
</feature>
<feature type="compositionally biased region" description="Basic and acidic residues" evidence="1">
    <location>
        <begin position="123"/>
        <end position="132"/>
    </location>
</feature>
<proteinExistence type="predicted"/>
<dbReference type="SMART" id="SM01140">
    <property type="entry name" value="Drf_GBD"/>
    <property type="match status" value="1"/>
</dbReference>
<feature type="region of interest" description="Disordered" evidence="1">
    <location>
        <begin position="708"/>
        <end position="729"/>
    </location>
</feature>
<sequence>MAPPTSGPQIFEDASRAPRPSVFRAMISSKHKRNQSADDAVPPQLSPIKSATSSSASSSASNPFPWTQAPTSAPGHLPLGEIVPNRDARDNNVPASKSANKDGKGALHKKTKSTVSLKSLRSYMERKEGKSDEPEDSDEMRPKKTKSTNSLSAILKRSQRGRNKDGSKQSRDKENRSPTDLVDNMPSPNLSNISSSPVWAQDSIPMYQQRANRSRQNSAADRRRSVAEEVSLYTPKGYSPAQQRNFCDYQQPSLTRPCESKPRPKSENLAGNKKVKDMLGAVQRPPTGGDGNDSGSSKGHVMERARKMSAPEPPSPRPSERDVSPKKLSRVQAAISAFNAKEKDADVLRHLNSKDVESEFEKLLDARNIPHNMRDKMRSLDTNIKVDFIQKDRTENGTPHSANPPESRRGRGKESKDDPKSQDRKGSRSRSRSRGFTFGRGSSSPGKKARPESGGSARPRSVDLSQPVGVYTTLHPGGSTASLSEAAVVDTAADPSDFVHYLREIQKPEMIEVGKLHKLRLLLRNETVSWVNGFITEGGMDEIVQLIYRIMKMEWREDHEDTLLHEALLCLKGLCTTSIALAHLTSIEAELFPALLKMLFDEEKKGPSEFTTRGIIINLLFTQLSSTSSNEKPAERARRLLGYLKDPSPTENNQPIAFIANIYQSRPYRVWCKEVTNVTKEVFWIFLHHLNVIPLAKADTGSNDPFIDNKASTDNRPYSQRHFPRPRPPVPAAPYVGGVEWDATNYLAAHLDLLNGLIASLPTAEERNQLRSELRASGFEKVMGGSLRTCKEKFYSGVHECLRTWVAAAAEDGWAYTMVREGPPRSGEPGSPTKSPKKVAPGSPKKGLVDEKPPKLELALNLPESRPSGPLTPSSDLRSWL</sequence>
<organism evidence="3 4">
    <name type="scientific">Penicillium malachiteum</name>
    <dbReference type="NCBI Taxonomy" id="1324776"/>
    <lineage>
        <taxon>Eukaryota</taxon>
        <taxon>Fungi</taxon>
        <taxon>Dikarya</taxon>
        <taxon>Ascomycota</taxon>
        <taxon>Pezizomycotina</taxon>
        <taxon>Eurotiomycetes</taxon>
        <taxon>Eurotiomycetidae</taxon>
        <taxon>Eurotiales</taxon>
        <taxon>Aspergillaceae</taxon>
        <taxon>Penicillium</taxon>
    </lineage>
</organism>
<dbReference type="GO" id="GO:0003779">
    <property type="term" value="F:actin binding"/>
    <property type="evidence" value="ECO:0007669"/>
    <property type="project" value="InterPro"/>
</dbReference>
<feature type="compositionally biased region" description="Polar residues" evidence="1">
    <location>
        <begin position="240"/>
        <end position="254"/>
    </location>
</feature>
<feature type="region of interest" description="Disordered" evidence="1">
    <location>
        <begin position="820"/>
        <end position="881"/>
    </location>
</feature>
<feature type="compositionally biased region" description="Basic and acidic residues" evidence="1">
    <location>
        <begin position="162"/>
        <end position="177"/>
    </location>
</feature>
<comment type="caution">
    <text evidence="3">The sequence shown here is derived from an EMBL/GenBank/DDBJ whole genome shotgun (WGS) entry which is preliminary data.</text>
</comment>
<dbReference type="InterPro" id="IPR016024">
    <property type="entry name" value="ARM-type_fold"/>
</dbReference>
<dbReference type="GO" id="GO:0051017">
    <property type="term" value="P:actin filament bundle assembly"/>
    <property type="evidence" value="ECO:0007669"/>
    <property type="project" value="TreeGrafter"/>
</dbReference>
<feature type="compositionally biased region" description="Low complexity" evidence="1">
    <location>
        <begin position="820"/>
        <end position="832"/>
    </location>
</feature>
<gene>
    <name evidence="3" type="ORF">N7493_005531</name>
</gene>
<dbReference type="InterPro" id="IPR011989">
    <property type="entry name" value="ARM-like"/>
</dbReference>
<feature type="domain" description="Formin GTPase-binding" evidence="2">
    <location>
        <begin position="348"/>
        <end position="626"/>
    </location>
</feature>
<dbReference type="InterPro" id="IPR051661">
    <property type="entry name" value="Actin_filament_regulator"/>
</dbReference>
<dbReference type="PANTHER" id="PTHR47102:SF2">
    <property type="entry name" value="PROTEIN BNI1"/>
    <property type="match status" value="1"/>
</dbReference>
<dbReference type="PANTHER" id="PTHR47102">
    <property type="entry name" value="PROTEIN BNI1"/>
    <property type="match status" value="1"/>
</dbReference>
<feature type="compositionally biased region" description="Polar residues" evidence="1">
    <location>
        <begin position="871"/>
        <end position="881"/>
    </location>
</feature>
<dbReference type="InterPro" id="IPR010473">
    <property type="entry name" value="GTPase-bd"/>
</dbReference>
<evidence type="ECO:0000313" key="4">
    <source>
        <dbReference type="Proteomes" id="UP001215712"/>
    </source>
</evidence>
<feature type="compositionally biased region" description="Low complexity" evidence="1">
    <location>
        <begin position="50"/>
        <end position="61"/>
    </location>
</feature>
<reference evidence="3" key="1">
    <citation type="journal article" date="2023" name="IMA Fungus">
        <title>Comparative genomic study of the Penicillium genus elucidates a diverse pangenome and 15 lateral gene transfer events.</title>
        <authorList>
            <person name="Petersen C."/>
            <person name="Sorensen T."/>
            <person name="Nielsen M.R."/>
            <person name="Sondergaard T.E."/>
            <person name="Sorensen J.L."/>
            <person name="Fitzpatrick D.A."/>
            <person name="Frisvad J.C."/>
            <person name="Nielsen K.L."/>
        </authorList>
    </citation>
    <scope>NUCLEOTIDE SEQUENCE</scope>
    <source>
        <strain evidence="3">IBT 17514</strain>
    </source>
</reference>
<feature type="compositionally biased region" description="Low complexity" evidence="1">
    <location>
        <begin position="434"/>
        <end position="446"/>
    </location>
</feature>
<feature type="compositionally biased region" description="Polar residues" evidence="1">
    <location>
        <begin position="62"/>
        <end position="71"/>
    </location>
</feature>
<dbReference type="GO" id="GO:1903475">
    <property type="term" value="P:mitotic actomyosin contractile ring assembly"/>
    <property type="evidence" value="ECO:0007669"/>
    <property type="project" value="TreeGrafter"/>
</dbReference>
<evidence type="ECO:0000256" key="1">
    <source>
        <dbReference type="SAM" id="MobiDB-lite"/>
    </source>
</evidence>
<dbReference type="AlphaFoldDB" id="A0AAD6HNN6"/>
<dbReference type="Proteomes" id="UP001215712">
    <property type="component" value="Unassembled WGS sequence"/>
</dbReference>
<accession>A0AAD6HNN6</accession>
<feature type="compositionally biased region" description="Polar residues" evidence="1">
    <location>
        <begin position="209"/>
        <end position="219"/>
    </location>
</feature>
<feature type="compositionally biased region" description="Low complexity" evidence="1">
    <location>
        <begin position="113"/>
        <end position="122"/>
    </location>
</feature>
<protein>
    <recommendedName>
        <fullName evidence="2">Formin GTPase-binding domain-containing protein</fullName>
    </recommendedName>
</protein>
<dbReference type="SUPFAM" id="SSF48371">
    <property type="entry name" value="ARM repeat"/>
    <property type="match status" value="1"/>
</dbReference>
<feature type="compositionally biased region" description="Low complexity" evidence="1">
    <location>
        <begin position="184"/>
        <end position="197"/>
    </location>
</feature>
<dbReference type="GO" id="GO:0051016">
    <property type="term" value="P:barbed-end actin filament capping"/>
    <property type="evidence" value="ECO:0007669"/>
    <property type="project" value="TreeGrafter"/>
</dbReference>
<reference evidence="3" key="2">
    <citation type="submission" date="2023-01" db="EMBL/GenBank/DDBJ databases">
        <authorList>
            <person name="Petersen C."/>
        </authorList>
    </citation>
    <scope>NUCLEOTIDE SEQUENCE</scope>
    <source>
        <strain evidence="3">IBT 17514</strain>
    </source>
</reference>